<gene>
    <name evidence="1" type="ORF">MELIAE_LOCUS1482</name>
</gene>
<protein>
    <submittedName>
        <fullName evidence="1">Uncharacterized protein</fullName>
    </submittedName>
</protein>
<evidence type="ECO:0000313" key="1">
    <source>
        <dbReference type="EMBL" id="CAH0547498.1"/>
    </source>
</evidence>
<keyword evidence="2" id="KW-1185">Reference proteome</keyword>
<reference evidence="1" key="1">
    <citation type="submission" date="2021-12" db="EMBL/GenBank/DDBJ databases">
        <authorList>
            <person name="King R."/>
        </authorList>
    </citation>
    <scope>NUCLEOTIDE SEQUENCE</scope>
</reference>
<proteinExistence type="predicted"/>
<accession>A0A9P0ASZ7</accession>
<evidence type="ECO:0000313" key="2">
    <source>
        <dbReference type="Proteomes" id="UP001154078"/>
    </source>
</evidence>
<name>A0A9P0ASZ7_BRAAE</name>
<dbReference type="AlphaFoldDB" id="A0A9P0ASZ7"/>
<sequence>MNPIEAPPAIFSITKDEAAEDRSISRITDTVKKIVFDQQAVHTKKGDYPVITKHEPVQKEMDRKAFDDLKLKCQHFAKLFNTTRINDARIETPQKNSKPLFEQRKRPIYVASSTTTTTAKSGFYITASSTIKPVPSISTITSTTTINPSTVPTVAESTTAKPPAVVPKVQYIRLEPVILQKTILSDGRTVYLWHKSLPSALPFTSANLPKQAMFPKNDEMPMSTESPTTASYSRFDFRNIFSFYGSPTTEAPSTTTTATTNNVPHLYNNQVRFVVPVPLDNNVKYPWYNGYNDLYYQKDASQFNVPYQPPYQVLKAVPVGMRYQKYNERLDDVKLT</sequence>
<organism evidence="1 2">
    <name type="scientific">Brassicogethes aeneus</name>
    <name type="common">Rape pollen beetle</name>
    <name type="synonym">Meligethes aeneus</name>
    <dbReference type="NCBI Taxonomy" id="1431903"/>
    <lineage>
        <taxon>Eukaryota</taxon>
        <taxon>Metazoa</taxon>
        <taxon>Ecdysozoa</taxon>
        <taxon>Arthropoda</taxon>
        <taxon>Hexapoda</taxon>
        <taxon>Insecta</taxon>
        <taxon>Pterygota</taxon>
        <taxon>Neoptera</taxon>
        <taxon>Endopterygota</taxon>
        <taxon>Coleoptera</taxon>
        <taxon>Polyphaga</taxon>
        <taxon>Cucujiformia</taxon>
        <taxon>Nitidulidae</taxon>
        <taxon>Meligethinae</taxon>
        <taxon>Brassicogethes</taxon>
    </lineage>
</organism>
<dbReference type="EMBL" id="OV121132">
    <property type="protein sequence ID" value="CAH0547498.1"/>
    <property type="molecule type" value="Genomic_DNA"/>
</dbReference>
<dbReference type="Proteomes" id="UP001154078">
    <property type="component" value="Chromosome 1"/>
</dbReference>
<dbReference type="OrthoDB" id="6732077at2759"/>